<dbReference type="EMBL" id="GAIX01000331">
    <property type="protein sequence ID" value="JAA92229.1"/>
    <property type="molecule type" value="Transcribed_RNA"/>
</dbReference>
<name>S4PM17_9NEOP</name>
<accession>S4PM17</accession>
<evidence type="ECO:0000313" key="1">
    <source>
        <dbReference type="EMBL" id="JAA92229.1"/>
    </source>
</evidence>
<reference evidence="1" key="2">
    <citation type="submission" date="2013-05" db="EMBL/GenBank/DDBJ databases">
        <authorList>
            <person name="Carter J.-M."/>
            <person name="Baker S.C."/>
            <person name="Pink R."/>
            <person name="Carter D.R.F."/>
            <person name="Collins A."/>
            <person name="Tomlin J."/>
            <person name="Gibbs M."/>
            <person name="Breuker C.J."/>
        </authorList>
    </citation>
    <scope>NUCLEOTIDE SEQUENCE</scope>
    <source>
        <tissue evidence="1">Ovary</tissue>
    </source>
</reference>
<dbReference type="AlphaFoldDB" id="S4PM17"/>
<protein>
    <submittedName>
        <fullName evidence="1">Uncharacterized protein</fullName>
    </submittedName>
</protein>
<organism evidence="1">
    <name type="scientific">Pararge aegeria</name>
    <name type="common">speckled wood butterfly</name>
    <dbReference type="NCBI Taxonomy" id="116150"/>
    <lineage>
        <taxon>Eukaryota</taxon>
        <taxon>Metazoa</taxon>
        <taxon>Ecdysozoa</taxon>
        <taxon>Arthropoda</taxon>
        <taxon>Hexapoda</taxon>
        <taxon>Insecta</taxon>
        <taxon>Pterygota</taxon>
        <taxon>Neoptera</taxon>
        <taxon>Endopterygota</taxon>
        <taxon>Lepidoptera</taxon>
        <taxon>Glossata</taxon>
        <taxon>Ditrysia</taxon>
        <taxon>Papilionoidea</taxon>
        <taxon>Nymphalidae</taxon>
        <taxon>Satyrinae</taxon>
        <taxon>Satyrini</taxon>
        <taxon>Parargina</taxon>
        <taxon>Pararge</taxon>
    </lineage>
</organism>
<reference evidence="1" key="1">
    <citation type="journal article" date="2013" name="BMC Genomics">
        <title>Unscrambling butterfly oogenesis.</title>
        <authorList>
            <person name="Carter J.M."/>
            <person name="Baker S.C."/>
            <person name="Pink R."/>
            <person name="Carter D.R."/>
            <person name="Collins A."/>
            <person name="Tomlin J."/>
            <person name="Gibbs M."/>
            <person name="Breuker C.J."/>
        </authorList>
    </citation>
    <scope>NUCLEOTIDE SEQUENCE</scope>
    <source>
        <tissue evidence="1">Ovary</tissue>
    </source>
</reference>
<proteinExistence type="predicted"/>
<sequence>MRLLRPQEQVLNFGIKDWPIVENMFISYTCHLCWLLHQSEHACPLKIRRELKTFRNYQTLKYFCYPYIILIIPIPHKCLGGLCLNLILPHELVPTNCKLHWMQKSLS</sequence>